<feature type="domain" description="DUF4097" evidence="1">
    <location>
        <begin position="16"/>
        <end position="261"/>
    </location>
</feature>
<comment type="caution">
    <text evidence="2">The sequence shown here is derived from an EMBL/GenBank/DDBJ whole genome shotgun (WGS) entry which is preliminary data.</text>
</comment>
<dbReference type="InterPro" id="IPR025164">
    <property type="entry name" value="Toastrack_DUF4097"/>
</dbReference>
<dbReference type="Pfam" id="PF13349">
    <property type="entry name" value="DUF4097"/>
    <property type="match status" value="1"/>
</dbReference>
<reference evidence="3" key="1">
    <citation type="journal article" date="2019" name="Int. J. Syst. Evol. Microbiol.">
        <title>The Global Catalogue of Microorganisms (GCM) 10K type strain sequencing project: providing services to taxonomists for standard genome sequencing and annotation.</title>
        <authorList>
            <consortium name="The Broad Institute Genomics Platform"/>
            <consortium name="The Broad Institute Genome Sequencing Center for Infectious Disease"/>
            <person name="Wu L."/>
            <person name="Ma J."/>
        </authorList>
    </citation>
    <scope>NUCLEOTIDE SEQUENCE [LARGE SCALE GENOMIC DNA]</scope>
    <source>
        <strain evidence="3">KCTC 42087</strain>
    </source>
</reference>
<organism evidence="2 3">
    <name type="scientific">Actinomadura rugatobispora</name>
    <dbReference type="NCBI Taxonomy" id="1994"/>
    <lineage>
        <taxon>Bacteria</taxon>
        <taxon>Bacillati</taxon>
        <taxon>Actinomycetota</taxon>
        <taxon>Actinomycetes</taxon>
        <taxon>Streptosporangiales</taxon>
        <taxon>Thermomonosporaceae</taxon>
        <taxon>Actinomadura</taxon>
    </lineage>
</organism>
<sequence>MPVFATPAPILASVQLTAGDVIIEAGDRADTVVEVRPSDGGRDTDVDAAAQTRVEFTGGALSIRSPKTRAWRFFGTGGSVDVTVRLPSGSRVDIRAGMADLRCQGRLGASRLDTSSGHITADALGGPSEVTTANGDVRIGEIDGTAVVKSSNGGVTVGTAGGDLRLQTAYGDFSVDRALAGLSARTAYGRIRIGEVVRGSILLETAGGDLEVGVREGTAAWVDAVSAYGRVTSRLEAAEGPGGSEETVEIRARTSYGDIRIHRA</sequence>
<protein>
    <submittedName>
        <fullName evidence="2">DUF4097 domain-containing protein</fullName>
    </submittedName>
</protein>
<proteinExistence type="predicted"/>
<dbReference type="Gene3D" id="2.160.20.120">
    <property type="match status" value="1"/>
</dbReference>
<evidence type="ECO:0000313" key="3">
    <source>
        <dbReference type="Proteomes" id="UP001596074"/>
    </source>
</evidence>
<evidence type="ECO:0000259" key="1">
    <source>
        <dbReference type="Pfam" id="PF13349"/>
    </source>
</evidence>
<gene>
    <name evidence="2" type="ORF">ACFPZN_29305</name>
</gene>
<accession>A0ABW1A4Z8</accession>
<dbReference type="EMBL" id="JBHSON010000045">
    <property type="protein sequence ID" value="MFC5749742.1"/>
    <property type="molecule type" value="Genomic_DNA"/>
</dbReference>
<keyword evidence="3" id="KW-1185">Reference proteome</keyword>
<dbReference type="Proteomes" id="UP001596074">
    <property type="component" value="Unassembled WGS sequence"/>
</dbReference>
<evidence type="ECO:0000313" key="2">
    <source>
        <dbReference type="EMBL" id="MFC5749742.1"/>
    </source>
</evidence>
<dbReference type="RefSeq" id="WP_378285469.1">
    <property type="nucleotide sequence ID" value="NZ_JBHSON010000045.1"/>
</dbReference>
<name>A0ABW1A4Z8_9ACTN</name>